<dbReference type="AlphaFoldDB" id="A0A8D8EWG7"/>
<sequence length="108" mass="12283">MPRVASVTVLAMPASLIRCSCWVAGVFSVRTCSRSNWPQYWARNSSSRFPLKKKMSTARFAVTAAYAWLKILPSQRGRLEWRVKSSVGLKRLLEHPKKVGMIEDLVML</sequence>
<evidence type="ECO:0000256" key="1">
    <source>
        <dbReference type="SAM" id="SignalP"/>
    </source>
</evidence>
<dbReference type="EMBL" id="HBUE01011667">
    <property type="protein sequence ID" value="CAG6448708.1"/>
    <property type="molecule type" value="Transcribed_RNA"/>
</dbReference>
<name>A0A8D8EWG7_CULPI</name>
<feature type="signal peptide" evidence="1">
    <location>
        <begin position="1"/>
        <end position="19"/>
    </location>
</feature>
<protein>
    <submittedName>
        <fullName evidence="2">(northern house mosquito) hypothetical protein</fullName>
    </submittedName>
</protein>
<reference evidence="2" key="1">
    <citation type="submission" date="2021-05" db="EMBL/GenBank/DDBJ databases">
        <authorList>
            <person name="Alioto T."/>
            <person name="Alioto T."/>
            <person name="Gomez Garrido J."/>
        </authorList>
    </citation>
    <scope>NUCLEOTIDE SEQUENCE</scope>
</reference>
<feature type="chain" id="PRO_5034655258" evidence="1">
    <location>
        <begin position="20"/>
        <end position="108"/>
    </location>
</feature>
<organism evidence="2">
    <name type="scientific">Culex pipiens</name>
    <name type="common">House mosquito</name>
    <dbReference type="NCBI Taxonomy" id="7175"/>
    <lineage>
        <taxon>Eukaryota</taxon>
        <taxon>Metazoa</taxon>
        <taxon>Ecdysozoa</taxon>
        <taxon>Arthropoda</taxon>
        <taxon>Hexapoda</taxon>
        <taxon>Insecta</taxon>
        <taxon>Pterygota</taxon>
        <taxon>Neoptera</taxon>
        <taxon>Endopterygota</taxon>
        <taxon>Diptera</taxon>
        <taxon>Nematocera</taxon>
        <taxon>Culicoidea</taxon>
        <taxon>Culicidae</taxon>
        <taxon>Culicinae</taxon>
        <taxon>Culicini</taxon>
        <taxon>Culex</taxon>
        <taxon>Culex</taxon>
    </lineage>
</organism>
<proteinExistence type="predicted"/>
<accession>A0A8D8EWG7</accession>
<keyword evidence="1" id="KW-0732">Signal</keyword>
<evidence type="ECO:0000313" key="2">
    <source>
        <dbReference type="EMBL" id="CAG6448708.1"/>
    </source>
</evidence>